<dbReference type="EMBL" id="RBNX01000067">
    <property type="protein sequence ID" value="RML82467.1"/>
    <property type="molecule type" value="Genomic_DNA"/>
</dbReference>
<organism evidence="4 5">
    <name type="scientific">Pseudomonas amygdali pv. tabaci</name>
    <name type="common">Pseudomonas syringae pv. tabaci</name>
    <dbReference type="NCBI Taxonomy" id="322"/>
    <lineage>
        <taxon>Bacteria</taxon>
        <taxon>Pseudomonadati</taxon>
        <taxon>Pseudomonadota</taxon>
        <taxon>Gammaproteobacteria</taxon>
        <taxon>Pseudomonadales</taxon>
        <taxon>Pseudomonadaceae</taxon>
        <taxon>Pseudomonas</taxon>
        <taxon>Pseudomonas amygdali</taxon>
    </lineage>
</organism>
<reference evidence="5 6" key="1">
    <citation type="submission" date="2018-08" db="EMBL/GenBank/DDBJ databases">
        <title>Recombination of ecologically and evolutionarily significant loci maintains genetic cohesion in the Pseudomonas syringae species complex.</title>
        <authorList>
            <person name="Dillon M."/>
            <person name="Thakur S."/>
            <person name="Almeida R.N.D."/>
            <person name="Weir B.S."/>
            <person name="Guttman D.S."/>
        </authorList>
    </citation>
    <scope>NUCLEOTIDE SEQUENCE [LARGE SCALE GENOMIC DNA]</scope>
    <source>
        <strain evidence="3 6">ICMP 2851</strain>
        <strain evidence="4 5">ICMP 4525</strain>
    </source>
</reference>
<comment type="caution">
    <text evidence="4">The sequence shown here is derived from an EMBL/GenBank/DDBJ whole genome shotgun (WGS) entry which is preliminary data.</text>
</comment>
<feature type="binding site" evidence="1">
    <location>
        <position position="335"/>
    </location>
    <ligand>
        <name>Mg(2+)</name>
        <dbReference type="ChEBI" id="CHEBI:18420"/>
        <label>1</label>
    </ligand>
</feature>
<sequence length="383" mass="42009">MNNDVRNVCKEYFISKLRVSEKRPMINLHTPLNIVTDYAERYRSFRPAPTSRVSTSSGRSSGVDSPTDSSLVPDWLASRVPTLTASQALDRSKGALLGLAIGDAVGTTLEFTSRDSNTVTDMQGGGPFRLNAGEWTDDTSLALCLADCYLANGKLDYADYLNRLCRWYKKGENSVNGVCFDIGNATRNALEGWLKEGLSWNGNWEPSTAGNGSIIRLAPTAIFRRNSLITTWMESQTQSRTTHCAVEVISCCELLGAKLHLALNGANKQEIFSPMIGPFQPRVMIINAGEYKEKTRDQIRSSGYVIDTLEAALWAVWHTDNFKDAILLAANLANDADSVAATAGQIAGALYGVSGMPDEWVKKVAWSDHIQDLARQLFERAPS</sequence>
<feature type="binding site" evidence="1">
    <location>
        <position position="338"/>
    </location>
    <ligand>
        <name>Mg(2+)</name>
        <dbReference type="ChEBI" id="CHEBI:18420"/>
        <label>1</label>
    </ligand>
</feature>
<feature type="region of interest" description="Disordered" evidence="2">
    <location>
        <begin position="47"/>
        <end position="69"/>
    </location>
</feature>
<evidence type="ECO:0000256" key="1">
    <source>
        <dbReference type="PIRSR" id="PIRSR605502-1"/>
    </source>
</evidence>
<keyword evidence="1" id="KW-0479">Metal-binding</keyword>
<evidence type="ECO:0000313" key="5">
    <source>
        <dbReference type="Proteomes" id="UP000271531"/>
    </source>
</evidence>
<dbReference type="Gene3D" id="1.10.4080.10">
    <property type="entry name" value="ADP-ribosylation/Crystallin J1"/>
    <property type="match status" value="1"/>
</dbReference>
<evidence type="ECO:0000256" key="2">
    <source>
        <dbReference type="SAM" id="MobiDB-lite"/>
    </source>
</evidence>
<gene>
    <name evidence="4" type="ORF">ALP03_200209</name>
    <name evidence="3" type="ORF">ALQ89_02980</name>
</gene>
<dbReference type="Pfam" id="PF03747">
    <property type="entry name" value="ADP_ribosyl_GH"/>
    <property type="match status" value="1"/>
</dbReference>
<dbReference type="EMBL" id="RBVA01000649">
    <property type="protein sequence ID" value="RMV94845.1"/>
    <property type="molecule type" value="Genomic_DNA"/>
</dbReference>
<feature type="binding site" evidence="1">
    <location>
        <position position="136"/>
    </location>
    <ligand>
        <name>Mg(2+)</name>
        <dbReference type="ChEBI" id="CHEBI:18420"/>
        <label>1</label>
    </ligand>
</feature>
<dbReference type="GO" id="GO:0046872">
    <property type="term" value="F:metal ion binding"/>
    <property type="evidence" value="ECO:0007669"/>
    <property type="project" value="UniProtKB-KW"/>
</dbReference>
<accession>A0A0Q0AXM5</accession>
<feature type="binding site" evidence="1">
    <location>
        <position position="337"/>
    </location>
    <ligand>
        <name>Mg(2+)</name>
        <dbReference type="ChEBI" id="CHEBI:18420"/>
        <label>1</label>
    </ligand>
</feature>
<proteinExistence type="predicted"/>
<dbReference type="NCBIfam" id="NF041672">
    <property type="entry name" value="ADPriboarghdlase"/>
    <property type="match status" value="1"/>
</dbReference>
<dbReference type="Proteomes" id="UP000271531">
    <property type="component" value="Unassembled WGS sequence"/>
</dbReference>
<dbReference type="AlphaFoldDB" id="A0A0Q0AXM5"/>
<name>A0A0Q0AXM5_PSEAJ</name>
<dbReference type="InterPro" id="IPR050792">
    <property type="entry name" value="ADP-ribosylglycohydrolase"/>
</dbReference>
<dbReference type="InterPro" id="IPR036705">
    <property type="entry name" value="Ribosyl_crysJ1_sf"/>
</dbReference>
<feature type="compositionally biased region" description="Low complexity" evidence="2">
    <location>
        <begin position="50"/>
        <end position="63"/>
    </location>
</feature>
<evidence type="ECO:0000313" key="3">
    <source>
        <dbReference type="EMBL" id="RML82467.1"/>
    </source>
</evidence>
<comment type="cofactor">
    <cofactor evidence="1">
        <name>Mg(2+)</name>
        <dbReference type="ChEBI" id="CHEBI:18420"/>
    </cofactor>
    <text evidence="1">Binds 2 magnesium ions per subunit.</text>
</comment>
<dbReference type="SUPFAM" id="SSF101478">
    <property type="entry name" value="ADP-ribosylglycohydrolase"/>
    <property type="match status" value="1"/>
</dbReference>
<evidence type="ECO:0000313" key="4">
    <source>
        <dbReference type="EMBL" id="RMV94845.1"/>
    </source>
</evidence>
<dbReference type="PANTHER" id="PTHR16222">
    <property type="entry name" value="ADP-RIBOSYLGLYCOHYDROLASE"/>
    <property type="match status" value="1"/>
</dbReference>
<keyword evidence="1" id="KW-0460">Magnesium</keyword>
<dbReference type="InterPro" id="IPR049650">
    <property type="entry name" value="Tri1-like"/>
</dbReference>
<dbReference type="Proteomes" id="UP000280350">
    <property type="component" value="Unassembled WGS sequence"/>
</dbReference>
<evidence type="ECO:0000313" key="6">
    <source>
        <dbReference type="Proteomes" id="UP000280350"/>
    </source>
</evidence>
<dbReference type="PANTHER" id="PTHR16222:SF12">
    <property type="entry name" value="ADP-RIBOSYLGLYCOHYDROLASE-RELATED"/>
    <property type="match status" value="1"/>
</dbReference>
<feature type="binding site" evidence="1">
    <location>
        <position position="137"/>
    </location>
    <ligand>
        <name>Mg(2+)</name>
        <dbReference type="ChEBI" id="CHEBI:18420"/>
        <label>1</label>
    </ligand>
</feature>
<feature type="binding site" evidence="1">
    <location>
        <position position="138"/>
    </location>
    <ligand>
        <name>Mg(2+)</name>
        <dbReference type="ChEBI" id="CHEBI:18420"/>
        <label>1</label>
    </ligand>
</feature>
<protein>
    <submittedName>
        <fullName evidence="3">ADP-ribosylglycohydrolase</fullName>
    </submittedName>
</protein>
<dbReference type="InterPro" id="IPR005502">
    <property type="entry name" value="Ribosyl_crysJ1"/>
</dbReference>